<organism evidence="3 4">
    <name type="scientific">Petrolisthes cinctipes</name>
    <name type="common">Flat porcelain crab</name>
    <dbReference type="NCBI Taxonomy" id="88211"/>
    <lineage>
        <taxon>Eukaryota</taxon>
        <taxon>Metazoa</taxon>
        <taxon>Ecdysozoa</taxon>
        <taxon>Arthropoda</taxon>
        <taxon>Crustacea</taxon>
        <taxon>Multicrustacea</taxon>
        <taxon>Malacostraca</taxon>
        <taxon>Eumalacostraca</taxon>
        <taxon>Eucarida</taxon>
        <taxon>Decapoda</taxon>
        <taxon>Pleocyemata</taxon>
        <taxon>Anomura</taxon>
        <taxon>Galatheoidea</taxon>
        <taxon>Porcellanidae</taxon>
        <taxon>Petrolisthes</taxon>
    </lineage>
</organism>
<accession>A0AAE1FC27</accession>
<name>A0AAE1FC27_PETCI</name>
<evidence type="ECO:0000256" key="1">
    <source>
        <dbReference type="SAM" id="Coils"/>
    </source>
</evidence>
<feature type="compositionally biased region" description="Low complexity" evidence="2">
    <location>
        <begin position="51"/>
        <end position="75"/>
    </location>
</feature>
<evidence type="ECO:0000313" key="3">
    <source>
        <dbReference type="EMBL" id="KAK3871183.1"/>
    </source>
</evidence>
<gene>
    <name evidence="3" type="ORF">Pcinc_023659</name>
</gene>
<proteinExistence type="predicted"/>
<dbReference type="EMBL" id="JAWQEG010002554">
    <property type="protein sequence ID" value="KAK3871183.1"/>
    <property type="molecule type" value="Genomic_DNA"/>
</dbReference>
<evidence type="ECO:0000256" key="2">
    <source>
        <dbReference type="SAM" id="MobiDB-lite"/>
    </source>
</evidence>
<dbReference type="Proteomes" id="UP001286313">
    <property type="component" value="Unassembled WGS sequence"/>
</dbReference>
<reference evidence="3" key="1">
    <citation type="submission" date="2023-10" db="EMBL/GenBank/DDBJ databases">
        <title>Genome assemblies of two species of porcelain crab, Petrolisthes cinctipes and Petrolisthes manimaculis (Anomura: Porcellanidae).</title>
        <authorList>
            <person name="Angst P."/>
        </authorList>
    </citation>
    <scope>NUCLEOTIDE SEQUENCE</scope>
    <source>
        <strain evidence="3">PB745_01</strain>
        <tissue evidence="3">Gill</tissue>
    </source>
</reference>
<keyword evidence="4" id="KW-1185">Reference proteome</keyword>
<protein>
    <submittedName>
        <fullName evidence="3">Uncharacterized protein</fullName>
    </submittedName>
</protein>
<feature type="coiled-coil region" evidence="1">
    <location>
        <begin position="100"/>
        <end position="131"/>
    </location>
</feature>
<sequence>MSSKPENKVKFVDAPVPIRNVWDGTDEIGMAGDQVTSHVAPKGLSAPGNGPSVAISSTSPPIIPSTNISHTASPAMLPPTAPPLPHHDSTPDNGILQDIMREMRANFAKLYEKVDTLEKKYEAKMDTLEKKYETKNFTL</sequence>
<keyword evidence="1" id="KW-0175">Coiled coil</keyword>
<comment type="caution">
    <text evidence="3">The sequence shown here is derived from an EMBL/GenBank/DDBJ whole genome shotgun (WGS) entry which is preliminary data.</text>
</comment>
<evidence type="ECO:0000313" key="4">
    <source>
        <dbReference type="Proteomes" id="UP001286313"/>
    </source>
</evidence>
<dbReference type="AlphaFoldDB" id="A0AAE1FC27"/>
<feature type="region of interest" description="Disordered" evidence="2">
    <location>
        <begin position="39"/>
        <end position="96"/>
    </location>
</feature>